<reference evidence="4" key="1">
    <citation type="submission" date="2023-02" db="EMBL/GenBank/DDBJ databases">
        <title>Genome of Flavobacteriaceae gen. nov. sp. strain F89.</title>
        <authorList>
            <person name="Wang Y."/>
        </authorList>
    </citation>
    <scope>NUCLEOTIDE SEQUENCE</scope>
    <source>
        <strain evidence="4">F89</strain>
    </source>
</reference>
<dbReference type="Pfam" id="PF04773">
    <property type="entry name" value="FecR"/>
    <property type="match status" value="1"/>
</dbReference>
<dbReference type="PANTHER" id="PTHR30273">
    <property type="entry name" value="PERIPLASMIC SIGNAL SENSOR AND SIGMA FACTOR ACTIVATOR FECR-RELATED"/>
    <property type="match status" value="1"/>
</dbReference>
<comment type="caution">
    <text evidence="4">The sequence shown here is derived from an EMBL/GenBank/DDBJ whole genome shotgun (WGS) entry which is preliminary data.</text>
</comment>
<evidence type="ECO:0000259" key="3">
    <source>
        <dbReference type="Pfam" id="PF16344"/>
    </source>
</evidence>
<feature type="domain" description="Protein FecR C-terminal" evidence="3">
    <location>
        <begin position="233"/>
        <end position="297"/>
    </location>
</feature>
<sequence length="303" mass="34405">MQENYLAKWLNNELTEDELAIFKKSKEYETYRKIVEASDSLAGPDFDMANAQKRLDNKRQQKKGKVIALNPLKRYLRIAAAIALIFGASFFYYTNTLDETVTTQFAERANIILPDASKVLLNADSQVTYSEKSWNHKRNITLKGEAFFKVSKGERFTVTTDGGTVTVLGTQFNVENRKGFFEVSCYEGLVSVQFGQNEKKLPAGQALMVVDGQLRTFETIRRNKPSWLTGESNFKSIPLKFVLDEFQRIFNIEVSTKNLDLSQLFTGSFSNTDKELALQSISVPTGMKFKLKGNKVLFYAEEP</sequence>
<dbReference type="EMBL" id="JAIRBC010000004">
    <property type="protein sequence ID" value="MCG2459866.1"/>
    <property type="molecule type" value="Genomic_DNA"/>
</dbReference>
<dbReference type="InterPro" id="IPR032508">
    <property type="entry name" value="FecR_C"/>
</dbReference>
<keyword evidence="1" id="KW-0472">Membrane</keyword>
<dbReference type="RefSeq" id="WP_317901009.1">
    <property type="nucleotide sequence ID" value="NZ_JAIRBC010000004.1"/>
</dbReference>
<evidence type="ECO:0000256" key="1">
    <source>
        <dbReference type="SAM" id="Phobius"/>
    </source>
</evidence>
<dbReference type="Gene3D" id="3.55.50.30">
    <property type="match status" value="1"/>
</dbReference>
<accession>A0AAE3EU82</accession>
<evidence type="ECO:0000313" key="4">
    <source>
        <dbReference type="EMBL" id="MCG2459866.1"/>
    </source>
</evidence>
<dbReference type="InterPro" id="IPR006860">
    <property type="entry name" value="FecR"/>
</dbReference>
<dbReference type="PANTHER" id="PTHR30273:SF2">
    <property type="entry name" value="PROTEIN FECR"/>
    <property type="match status" value="1"/>
</dbReference>
<keyword evidence="1" id="KW-0812">Transmembrane</keyword>
<feature type="domain" description="FecR protein" evidence="2">
    <location>
        <begin position="100"/>
        <end position="190"/>
    </location>
</feature>
<dbReference type="GO" id="GO:0016989">
    <property type="term" value="F:sigma factor antagonist activity"/>
    <property type="evidence" value="ECO:0007669"/>
    <property type="project" value="TreeGrafter"/>
</dbReference>
<organism evidence="4 5">
    <name type="scientific">Cerina litoralis</name>
    <dbReference type="NCBI Taxonomy" id="2874477"/>
    <lineage>
        <taxon>Bacteria</taxon>
        <taxon>Pseudomonadati</taxon>
        <taxon>Bacteroidota</taxon>
        <taxon>Flavobacteriia</taxon>
        <taxon>Flavobacteriales</taxon>
        <taxon>Flavobacteriaceae</taxon>
        <taxon>Cerina</taxon>
    </lineage>
</organism>
<dbReference type="Gene3D" id="2.60.120.1440">
    <property type="match status" value="1"/>
</dbReference>
<dbReference type="PIRSF" id="PIRSF018266">
    <property type="entry name" value="FecR"/>
    <property type="match status" value="1"/>
</dbReference>
<dbReference type="AlphaFoldDB" id="A0AAE3EU82"/>
<dbReference type="InterPro" id="IPR012373">
    <property type="entry name" value="Ferrdict_sens_TM"/>
</dbReference>
<gene>
    <name evidence="4" type="ORF">K8352_03830</name>
</gene>
<proteinExistence type="predicted"/>
<keyword evidence="1" id="KW-1133">Transmembrane helix</keyword>
<dbReference type="Proteomes" id="UP001200642">
    <property type="component" value="Unassembled WGS sequence"/>
</dbReference>
<dbReference type="Pfam" id="PF16344">
    <property type="entry name" value="FecR_C"/>
    <property type="match status" value="1"/>
</dbReference>
<protein>
    <submittedName>
        <fullName evidence="4">FecR family protein</fullName>
    </submittedName>
</protein>
<evidence type="ECO:0000313" key="5">
    <source>
        <dbReference type="Proteomes" id="UP001200642"/>
    </source>
</evidence>
<evidence type="ECO:0000259" key="2">
    <source>
        <dbReference type="Pfam" id="PF04773"/>
    </source>
</evidence>
<keyword evidence="5" id="KW-1185">Reference proteome</keyword>
<name>A0AAE3EU82_9FLAO</name>
<feature type="transmembrane region" description="Helical" evidence="1">
    <location>
        <begin position="75"/>
        <end position="93"/>
    </location>
</feature>